<keyword evidence="3" id="KW-1185">Reference proteome</keyword>
<keyword evidence="1" id="KW-0472">Membrane</keyword>
<evidence type="ECO:0000313" key="3">
    <source>
        <dbReference type="Proteomes" id="UP001304298"/>
    </source>
</evidence>
<feature type="transmembrane region" description="Helical" evidence="1">
    <location>
        <begin position="272"/>
        <end position="293"/>
    </location>
</feature>
<reference evidence="2 3" key="1">
    <citation type="submission" date="2023-12" db="EMBL/GenBank/DDBJ databases">
        <title>Amycolatopsis sp. V23-08.</title>
        <authorList>
            <person name="Somphong A."/>
        </authorList>
    </citation>
    <scope>NUCLEOTIDE SEQUENCE [LARGE SCALE GENOMIC DNA]</scope>
    <source>
        <strain evidence="2 3">V23-08</strain>
    </source>
</reference>
<accession>A0ABU5R007</accession>
<feature type="transmembrane region" description="Helical" evidence="1">
    <location>
        <begin position="167"/>
        <end position="188"/>
    </location>
</feature>
<proteinExistence type="predicted"/>
<sequence length="545" mass="58822">MTDTPDVPLAAYPGLPKGSFRVTDLPRPAAMALGSTDEGVWTAAAATYLSVIDPATGKPDHDRPLADTAAGTIQNAAATCHAQALEYSAPTDDRAAEQDLEAAKHLAEAVDTIEHASGILNDPITGPDGEKIDGRRIQVIHHQDEQLARQRSAEGDSRHTQRSWEKAWRILASTLLGVMDAILLWKPLLNLSFTTGSDNALRWAIGLGMVSLQVLAIEWAARTFVSAERLSVDRRGAAADYNRPFRHGRSGPERPAPTTDEIAEADQQYSHAYYGLVGVAAAVAMIGGVRVAWLARQADLPVYEAVLFGIVIGLILGCVVVQMARLYCRGNLLGDRLEIERTVIDEITGRIKRAQGRVAAEREAAHSALVAADKLTNHAETLRQRTFADSLRAVELAWTWFGLPPGDLDREEFRRRALPEVEDTGARRVDLRSRLDLVNTWLANRESIFTSPVSPGGGPALAELTAGEGDRGSALPVFQEKDKLIIVGPTPVEIPDRPKPPHRLMLIGAALTAVVTLATAWLAPVADSGSEETAQGLVTTWSYSA</sequence>
<protein>
    <submittedName>
        <fullName evidence="2">Uncharacterized protein</fullName>
    </submittedName>
</protein>
<name>A0ABU5R007_9PSEU</name>
<feature type="transmembrane region" description="Helical" evidence="1">
    <location>
        <begin position="504"/>
        <end position="523"/>
    </location>
</feature>
<dbReference type="EMBL" id="JAYFSI010000001">
    <property type="protein sequence ID" value="MEA5359064.1"/>
    <property type="molecule type" value="Genomic_DNA"/>
</dbReference>
<comment type="caution">
    <text evidence="2">The sequence shown here is derived from an EMBL/GenBank/DDBJ whole genome shotgun (WGS) entry which is preliminary data.</text>
</comment>
<evidence type="ECO:0000313" key="2">
    <source>
        <dbReference type="EMBL" id="MEA5359064.1"/>
    </source>
</evidence>
<dbReference type="Proteomes" id="UP001304298">
    <property type="component" value="Unassembled WGS sequence"/>
</dbReference>
<feature type="transmembrane region" description="Helical" evidence="1">
    <location>
        <begin position="200"/>
        <end position="221"/>
    </location>
</feature>
<feature type="transmembrane region" description="Helical" evidence="1">
    <location>
        <begin position="305"/>
        <end position="328"/>
    </location>
</feature>
<evidence type="ECO:0000256" key="1">
    <source>
        <dbReference type="SAM" id="Phobius"/>
    </source>
</evidence>
<keyword evidence="1" id="KW-0812">Transmembrane</keyword>
<organism evidence="2 3">
    <name type="scientific">Amycolatopsis heterodermiae</name>
    <dbReference type="NCBI Taxonomy" id="3110235"/>
    <lineage>
        <taxon>Bacteria</taxon>
        <taxon>Bacillati</taxon>
        <taxon>Actinomycetota</taxon>
        <taxon>Actinomycetes</taxon>
        <taxon>Pseudonocardiales</taxon>
        <taxon>Pseudonocardiaceae</taxon>
        <taxon>Amycolatopsis</taxon>
    </lineage>
</organism>
<keyword evidence="1" id="KW-1133">Transmembrane helix</keyword>
<dbReference type="RefSeq" id="WP_323324293.1">
    <property type="nucleotide sequence ID" value="NZ_JAYFSI010000001.1"/>
</dbReference>
<gene>
    <name evidence="2" type="ORF">VA596_05910</name>
</gene>